<keyword evidence="2" id="KW-0378">Hydrolase</keyword>
<accession>A0A9X2AIY9</accession>
<keyword evidence="1" id="KW-0645">Protease</keyword>
<name>A0A9X2AIY9_9FLAO</name>
<dbReference type="EMBL" id="JAKQYM010000003">
    <property type="protein sequence ID" value="MCI2228552.1"/>
    <property type="molecule type" value="Genomic_DNA"/>
</dbReference>
<dbReference type="GO" id="GO:0006508">
    <property type="term" value="P:proteolysis"/>
    <property type="evidence" value="ECO:0007669"/>
    <property type="project" value="UniProtKB-KW"/>
</dbReference>
<comment type="caution">
    <text evidence="4">The sequence shown here is derived from an EMBL/GenBank/DDBJ whole genome shotgun (WGS) entry which is preliminary data.</text>
</comment>
<comment type="similarity">
    <text evidence="3">Belongs to the peptidase U32 family.</text>
</comment>
<keyword evidence="5" id="KW-1185">Reference proteome</keyword>
<proteinExistence type="inferred from homology"/>
<evidence type="ECO:0000256" key="1">
    <source>
        <dbReference type="ARBA" id="ARBA00022670"/>
    </source>
</evidence>
<dbReference type="InterPro" id="IPR051454">
    <property type="entry name" value="RNA/ubiquinone_mod_enzymes"/>
</dbReference>
<evidence type="ECO:0000256" key="3">
    <source>
        <dbReference type="ARBA" id="ARBA00038374"/>
    </source>
</evidence>
<evidence type="ECO:0000313" key="4">
    <source>
        <dbReference type="EMBL" id="MCI2228552.1"/>
    </source>
</evidence>
<evidence type="ECO:0000256" key="2">
    <source>
        <dbReference type="ARBA" id="ARBA00022801"/>
    </source>
</evidence>
<dbReference type="Proteomes" id="UP001139369">
    <property type="component" value="Unassembled WGS sequence"/>
</dbReference>
<dbReference type="PANTHER" id="PTHR30217:SF6">
    <property type="entry name" value="TRNA HYDROXYLATION PROTEIN P"/>
    <property type="match status" value="1"/>
</dbReference>
<dbReference type="InterPro" id="IPR001539">
    <property type="entry name" value="Peptidase_U32"/>
</dbReference>
<dbReference type="RefSeq" id="WP_242177669.1">
    <property type="nucleotide sequence ID" value="NZ_JAKQYM010000003.1"/>
</dbReference>
<organism evidence="4 5">
    <name type="scientific">Polaribacter marinus</name>
    <dbReference type="NCBI Taxonomy" id="2916838"/>
    <lineage>
        <taxon>Bacteria</taxon>
        <taxon>Pseudomonadati</taxon>
        <taxon>Bacteroidota</taxon>
        <taxon>Flavobacteriia</taxon>
        <taxon>Flavobacteriales</taxon>
        <taxon>Flavobacteriaceae</taxon>
    </lineage>
</organism>
<dbReference type="PANTHER" id="PTHR30217">
    <property type="entry name" value="PEPTIDASE U32 FAMILY"/>
    <property type="match status" value="1"/>
</dbReference>
<dbReference type="AlphaFoldDB" id="A0A9X2AIY9"/>
<evidence type="ECO:0000313" key="5">
    <source>
        <dbReference type="Proteomes" id="UP001139369"/>
    </source>
</evidence>
<dbReference type="PROSITE" id="PS01276">
    <property type="entry name" value="PEPTIDASE_U32"/>
    <property type="match status" value="1"/>
</dbReference>
<dbReference type="Pfam" id="PF01136">
    <property type="entry name" value="Peptidase_U32"/>
    <property type="match status" value="1"/>
</dbReference>
<gene>
    <name evidence="4" type="ORF">MC378_05190</name>
</gene>
<sequence>MQKIELMAPAGNFESMQAALDNGCDSIYFGVEQLNMRARASINFTLDDLEEISKRCSEKNVRTYLTLNTIIYDHDLSIVKTLIKRAKEANITAVIAMDQAVIAMAREQQMEVHISTQINITNIETVKFYALFADTIVLSRELSLRQVKKITETIEKEQIKGPSGRLIEIEIFGHGALCMAVSGKCYMSLHSHNSSANRGACKQNCRKKYTVIDQETGFEMELDNEYIMSPKDLCTIDFLDQVADAGIKVLKIEGRGRAPEYVAKVIKCYRDAIDSLANGTYDKEKVISWMQELEKVYNRGFWNGYYLGQKLGEWSKESGSNATQKKVYLGKGEHYFDKAKIGQFKIDAYDVALGDTILITGPTTGAREMEIKQMFVNDAPAEKATKGDEVTMKLDFKIRRSDKLYKIVKTEFAKN</sequence>
<dbReference type="GO" id="GO:0008233">
    <property type="term" value="F:peptidase activity"/>
    <property type="evidence" value="ECO:0007669"/>
    <property type="project" value="UniProtKB-KW"/>
</dbReference>
<protein>
    <submittedName>
        <fullName evidence="4">U32 family peptidase</fullName>
    </submittedName>
</protein>
<reference evidence="4" key="1">
    <citation type="submission" date="2022-02" db="EMBL/GenBank/DDBJ databases">
        <title>Polaribacter sp. MSW13, isolated from seawater.</title>
        <authorList>
            <person name="Kristyanto S."/>
            <person name="Jung J."/>
            <person name="Jeon C.O."/>
        </authorList>
    </citation>
    <scope>NUCLEOTIDE SEQUENCE</scope>
    <source>
        <strain evidence="4">MSW13</strain>
    </source>
</reference>